<keyword evidence="6" id="KW-0732">Signal</keyword>
<dbReference type="Proteomes" id="UP001276150">
    <property type="component" value="Unassembled WGS sequence"/>
</dbReference>
<feature type="chain" id="PRO_5045213869" evidence="6">
    <location>
        <begin position="24"/>
        <end position="460"/>
    </location>
</feature>
<sequence>MPRRALLSALFIPLLLTACVDQTAPDPGPVDPGPITPPDACRVLPASAVGAFPQSWPQVAANWNAPHVAGQVLILTDAGTGRISAQALSAQFLSVLAGVQMQAVAPGVQLAQTPAAEGDQAFAGRLTAAGVRTQPNYVYRSLALPNDPAFPGNAGLKVATASVNVFQNYLTRIGAPAAWAVLEAVGKTPVGAKVAVLDSAPDRSHPELGGRLSASVSCLDPAASGGTVTAISEHGTEVTGLIGANTGNGVGLAGVVWSGPLLGIEVLDGNSSGSTVDLARGLKYAVQQGAAVVNISLGVPGRQGDAVLDAALTAAAKTAVVVAAAGNSANEGVYYPASHPDVIAVGAVGLKDTELACYSARPSAQLPRALDIVAPGGVGVICAGFKPELDLPVLATGGGYKLAAGTSFSAPMVSGVVALMRGANPGLSAAQTRALLLGSVNRSGGLPVLDAAAAVRSALK</sequence>
<feature type="signal peptide" evidence="6">
    <location>
        <begin position="1"/>
        <end position="23"/>
    </location>
</feature>
<gene>
    <name evidence="8" type="ORF">ORD21_00950</name>
</gene>
<evidence type="ECO:0000259" key="7">
    <source>
        <dbReference type="Pfam" id="PF00082"/>
    </source>
</evidence>
<feature type="active site" description="Charge relay system" evidence="5">
    <location>
        <position position="234"/>
    </location>
</feature>
<dbReference type="InterPro" id="IPR036852">
    <property type="entry name" value="Peptidase_S8/S53_dom_sf"/>
</dbReference>
<reference evidence="8 9" key="1">
    <citation type="submission" date="2022-11" db="EMBL/GenBank/DDBJ databases">
        <title>Deinococcus ZS9-10, Low Temperature and Draught-tolerating, UV-resistant Bacteria from Continental Antarctica.</title>
        <authorList>
            <person name="Cheng L."/>
        </authorList>
    </citation>
    <scope>NUCLEOTIDE SEQUENCE [LARGE SCALE GENOMIC DNA]</scope>
    <source>
        <strain evidence="8 9">ZS9-10</strain>
    </source>
</reference>
<dbReference type="Pfam" id="PF00082">
    <property type="entry name" value="Peptidase_S8"/>
    <property type="match status" value="1"/>
</dbReference>
<feature type="active site" description="Charge relay system" evidence="5">
    <location>
        <position position="198"/>
    </location>
</feature>
<dbReference type="PANTHER" id="PTHR43806:SF11">
    <property type="entry name" value="CEREVISIN-RELATED"/>
    <property type="match status" value="1"/>
</dbReference>
<dbReference type="InterPro" id="IPR000209">
    <property type="entry name" value="Peptidase_S8/S53_dom"/>
</dbReference>
<feature type="active site" description="Charge relay system" evidence="5">
    <location>
        <position position="407"/>
    </location>
</feature>
<protein>
    <submittedName>
        <fullName evidence="8">S8 family serine peptidase</fullName>
    </submittedName>
</protein>
<dbReference type="RefSeq" id="WP_317638459.1">
    <property type="nucleotide sequence ID" value="NZ_JAPMIV010000001.1"/>
</dbReference>
<comment type="similarity">
    <text evidence="1 5">Belongs to the peptidase S8 family.</text>
</comment>
<evidence type="ECO:0000256" key="3">
    <source>
        <dbReference type="ARBA" id="ARBA00022801"/>
    </source>
</evidence>
<evidence type="ECO:0000256" key="5">
    <source>
        <dbReference type="PROSITE-ProRule" id="PRU01240"/>
    </source>
</evidence>
<dbReference type="SUPFAM" id="SSF52743">
    <property type="entry name" value="Subtilisin-like"/>
    <property type="match status" value="1"/>
</dbReference>
<dbReference type="InterPro" id="IPR015500">
    <property type="entry name" value="Peptidase_S8_subtilisin-rel"/>
</dbReference>
<keyword evidence="2 5" id="KW-0645">Protease</keyword>
<dbReference type="PROSITE" id="PS00137">
    <property type="entry name" value="SUBTILASE_HIS"/>
    <property type="match status" value="1"/>
</dbReference>
<evidence type="ECO:0000313" key="8">
    <source>
        <dbReference type="EMBL" id="MDV6373169.1"/>
    </source>
</evidence>
<keyword evidence="9" id="KW-1185">Reference proteome</keyword>
<comment type="caution">
    <text evidence="8">The sequence shown here is derived from an EMBL/GenBank/DDBJ whole genome shotgun (WGS) entry which is preliminary data.</text>
</comment>
<feature type="domain" description="Peptidase S8/S53" evidence="7">
    <location>
        <begin position="191"/>
        <end position="440"/>
    </location>
</feature>
<dbReference type="PROSITE" id="PS51257">
    <property type="entry name" value="PROKAR_LIPOPROTEIN"/>
    <property type="match status" value="1"/>
</dbReference>
<dbReference type="Gene3D" id="3.40.50.200">
    <property type="entry name" value="Peptidase S8/S53 domain"/>
    <property type="match status" value="1"/>
</dbReference>
<dbReference type="PROSITE" id="PS51892">
    <property type="entry name" value="SUBTILASE"/>
    <property type="match status" value="1"/>
</dbReference>
<keyword evidence="3 5" id="KW-0378">Hydrolase</keyword>
<dbReference type="InterPro" id="IPR022398">
    <property type="entry name" value="Peptidase_S8_His-AS"/>
</dbReference>
<dbReference type="InterPro" id="IPR023828">
    <property type="entry name" value="Peptidase_S8_Ser-AS"/>
</dbReference>
<keyword evidence="4 5" id="KW-0720">Serine protease</keyword>
<dbReference type="PROSITE" id="PS00138">
    <property type="entry name" value="SUBTILASE_SER"/>
    <property type="match status" value="1"/>
</dbReference>
<name>A0ABU4DM47_9DEIO</name>
<dbReference type="EMBL" id="JAPMIV010000001">
    <property type="protein sequence ID" value="MDV6373169.1"/>
    <property type="molecule type" value="Genomic_DNA"/>
</dbReference>
<dbReference type="InterPro" id="IPR050131">
    <property type="entry name" value="Peptidase_S8_subtilisin-like"/>
</dbReference>
<proteinExistence type="inferred from homology"/>
<accession>A0ABU4DM47</accession>
<evidence type="ECO:0000256" key="1">
    <source>
        <dbReference type="ARBA" id="ARBA00011073"/>
    </source>
</evidence>
<evidence type="ECO:0000256" key="6">
    <source>
        <dbReference type="SAM" id="SignalP"/>
    </source>
</evidence>
<evidence type="ECO:0000256" key="2">
    <source>
        <dbReference type="ARBA" id="ARBA00022670"/>
    </source>
</evidence>
<dbReference type="PANTHER" id="PTHR43806">
    <property type="entry name" value="PEPTIDASE S8"/>
    <property type="match status" value="1"/>
</dbReference>
<evidence type="ECO:0000313" key="9">
    <source>
        <dbReference type="Proteomes" id="UP001276150"/>
    </source>
</evidence>
<organism evidence="8 9">
    <name type="scientific">Deinococcus arenicola</name>
    <dbReference type="NCBI Taxonomy" id="2994950"/>
    <lineage>
        <taxon>Bacteria</taxon>
        <taxon>Thermotogati</taxon>
        <taxon>Deinococcota</taxon>
        <taxon>Deinococci</taxon>
        <taxon>Deinococcales</taxon>
        <taxon>Deinococcaceae</taxon>
        <taxon>Deinococcus</taxon>
    </lineage>
</organism>
<dbReference type="PRINTS" id="PR00723">
    <property type="entry name" value="SUBTILISIN"/>
</dbReference>
<evidence type="ECO:0000256" key="4">
    <source>
        <dbReference type="ARBA" id="ARBA00022825"/>
    </source>
</evidence>